<dbReference type="EMBL" id="OBML01000009">
    <property type="protein sequence ID" value="SOC18164.1"/>
    <property type="molecule type" value="Genomic_DNA"/>
</dbReference>
<keyword evidence="3" id="KW-0067">ATP-binding</keyword>
<reference evidence="11 12" key="1">
    <citation type="submission" date="2017-08" db="EMBL/GenBank/DDBJ databases">
        <authorList>
            <person name="de Groot N.N."/>
        </authorList>
    </citation>
    <scope>NUCLEOTIDE SEQUENCE [LARGE SCALE GENOMIC DNA]</scope>
    <source>
        <strain evidence="11 12">USBA 352</strain>
    </source>
</reference>
<dbReference type="OrthoDB" id="9802388at2"/>
<dbReference type="InterPro" id="IPR009057">
    <property type="entry name" value="Homeodomain-like_sf"/>
</dbReference>
<evidence type="ECO:0000256" key="6">
    <source>
        <dbReference type="ARBA" id="ARBA00023159"/>
    </source>
</evidence>
<dbReference type="Pfam" id="PF25601">
    <property type="entry name" value="AAA_lid_14"/>
    <property type="match status" value="1"/>
</dbReference>
<keyword evidence="4" id="KW-0902">Two-component regulatory system</keyword>
<dbReference type="Gene3D" id="3.40.50.300">
    <property type="entry name" value="P-loop containing nucleotide triphosphate hydrolases"/>
    <property type="match status" value="1"/>
</dbReference>
<dbReference type="FunFam" id="3.40.50.300:FF:000006">
    <property type="entry name" value="DNA-binding transcriptional regulator NtrC"/>
    <property type="match status" value="1"/>
</dbReference>
<dbReference type="Gene3D" id="3.40.50.2300">
    <property type="match status" value="1"/>
</dbReference>
<dbReference type="InterPro" id="IPR058031">
    <property type="entry name" value="AAA_lid_NorR"/>
</dbReference>
<dbReference type="InterPro" id="IPR001789">
    <property type="entry name" value="Sig_transdc_resp-reg_receiver"/>
</dbReference>
<evidence type="ECO:0000256" key="3">
    <source>
        <dbReference type="ARBA" id="ARBA00022840"/>
    </source>
</evidence>
<dbReference type="InterPro" id="IPR025944">
    <property type="entry name" value="Sigma_54_int_dom_CS"/>
</dbReference>
<dbReference type="FunFam" id="3.40.50.2300:FF:000018">
    <property type="entry name" value="DNA-binding transcriptional regulator NtrC"/>
    <property type="match status" value="1"/>
</dbReference>
<dbReference type="Pfam" id="PF00072">
    <property type="entry name" value="Response_reg"/>
    <property type="match status" value="1"/>
</dbReference>
<protein>
    <submittedName>
        <fullName evidence="11">Two-component system, NtrC family, C4-dicarboxylate transport response regulator DctD</fullName>
    </submittedName>
</protein>
<dbReference type="GO" id="GO:0005524">
    <property type="term" value="F:ATP binding"/>
    <property type="evidence" value="ECO:0007669"/>
    <property type="project" value="UniProtKB-KW"/>
</dbReference>
<dbReference type="InterPro" id="IPR002197">
    <property type="entry name" value="HTH_Fis"/>
</dbReference>
<evidence type="ECO:0000256" key="8">
    <source>
        <dbReference type="PROSITE-ProRule" id="PRU00169"/>
    </source>
</evidence>
<dbReference type="SMART" id="SM00448">
    <property type="entry name" value="REC"/>
    <property type="match status" value="1"/>
</dbReference>
<dbReference type="STRING" id="538381.GCA_001696535_02497"/>
<dbReference type="InterPro" id="IPR025662">
    <property type="entry name" value="Sigma_54_int_dom_ATP-bd_1"/>
</dbReference>
<keyword evidence="7" id="KW-0804">Transcription</keyword>
<dbReference type="InterPro" id="IPR027417">
    <property type="entry name" value="P-loop_NTPase"/>
</dbReference>
<dbReference type="CDD" id="cd17549">
    <property type="entry name" value="REC_DctD-like"/>
    <property type="match status" value="1"/>
</dbReference>
<evidence type="ECO:0000313" key="12">
    <source>
        <dbReference type="Proteomes" id="UP000219331"/>
    </source>
</evidence>
<dbReference type="SUPFAM" id="SSF52172">
    <property type="entry name" value="CheY-like"/>
    <property type="match status" value="1"/>
</dbReference>
<accession>A0A285T9Q5</accession>
<keyword evidence="12" id="KW-1185">Reference proteome</keyword>
<name>A0A285T9Q5_9HYPH</name>
<dbReference type="GO" id="GO:0000160">
    <property type="term" value="P:phosphorelay signal transduction system"/>
    <property type="evidence" value="ECO:0007669"/>
    <property type="project" value="UniProtKB-KW"/>
</dbReference>
<evidence type="ECO:0000256" key="1">
    <source>
        <dbReference type="ARBA" id="ARBA00022553"/>
    </source>
</evidence>
<sequence>MTIDSDRHAAASKRTPVLVVDDDPSMRAGLRQWMRLADFDPVEAVDAETALSRLAADFPGCVISDVLLPGASGLELLRRVKQIDPDLPVILMTGHGDVPMAVEAMRQGAADFIEKPFDPDMLAAMVRRATGHRRLVLENRALSRRLSDMSGLSARLIGESAAMVRLREQIGHFARTDASVMIIGETGTGKEVVARALHDLSPRADAPFVALNCAALPETMVEAELFGHEAGAFTGADRSRVGRIEQADHGVLFLDEVPSMPLALQPKLLRVLQEREVDRIGGRSAVPVDIRIISAANVDPRQAVAENLMRQDLVYRLNAVEIRIPPLRERGGDIRLIFDSFVNRFMAEYGIDGVALSPDDAGFLAAHEWPGNVRELRNAAERFVLNTPMGAPSLRDLVTGATPGTEGAPRGRLRELMEEYERRVIVDALRRHDGRIAPVLDELDLPRRTLNEKMARLGLSRTGEGSGEA</sequence>
<dbReference type="GO" id="GO:0043565">
    <property type="term" value="F:sequence-specific DNA binding"/>
    <property type="evidence" value="ECO:0007669"/>
    <property type="project" value="InterPro"/>
</dbReference>
<dbReference type="SMART" id="SM00382">
    <property type="entry name" value="AAA"/>
    <property type="match status" value="1"/>
</dbReference>
<proteinExistence type="predicted"/>
<dbReference type="Gene3D" id="1.10.10.60">
    <property type="entry name" value="Homeodomain-like"/>
    <property type="match status" value="1"/>
</dbReference>
<dbReference type="InterPro" id="IPR002078">
    <property type="entry name" value="Sigma_54_int"/>
</dbReference>
<keyword evidence="5" id="KW-0805">Transcription regulation</keyword>
<organism evidence="11 12">
    <name type="scientific">Stappia indica</name>
    <dbReference type="NCBI Taxonomy" id="538381"/>
    <lineage>
        <taxon>Bacteria</taxon>
        <taxon>Pseudomonadati</taxon>
        <taxon>Pseudomonadota</taxon>
        <taxon>Alphaproteobacteria</taxon>
        <taxon>Hyphomicrobiales</taxon>
        <taxon>Stappiaceae</taxon>
        <taxon>Stappia</taxon>
    </lineage>
</organism>
<dbReference type="RefSeq" id="WP_097175744.1">
    <property type="nucleotide sequence ID" value="NZ_OBML01000009.1"/>
</dbReference>
<dbReference type="Pfam" id="PF00158">
    <property type="entry name" value="Sigma54_activat"/>
    <property type="match status" value="1"/>
</dbReference>
<dbReference type="InterPro" id="IPR003593">
    <property type="entry name" value="AAA+_ATPase"/>
</dbReference>
<evidence type="ECO:0000313" key="11">
    <source>
        <dbReference type="EMBL" id="SOC18164.1"/>
    </source>
</evidence>
<evidence type="ECO:0000256" key="5">
    <source>
        <dbReference type="ARBA" id="ARBA00023015"/>
    </source>
</evidence>
<keyword evidence="6" id="KW-0010">Activator</keyword>
<dbReference type="PROSITE" id="PS00688">
    <property type="entry name" value="SIGMA54_INTERACT_3"/>
    <property type="match status" value="1"/>
</dbReference>
<dbReference type="CDD" id="cd00009">
    <property type="entry name" value="AAA"/>
    <property type="match status" value="1"/>
</dbReference>
<evidence type="ECO:0000259" key="10">
    <source>
        <dbReference type="PROSITE" id="PS50110"/>
    </source>
</evidence>
<gene>
    <name evidence="11" type="ORF">SAMN05421512_109219</name>
</gene>
<dbReference type="AlphaFoldDB" id="A0A285T9Q5"/>
<keyword evidence="1 8" id="KW-0597">Phosphoprotein</keyword>
<dbReference type="Proteomes" id="UP000219331">
    <property type="component" value="Unassembled WGS sequence"/>
</dbReference>
<feature type="domain" description="Response regulatory" evidence="10">
    <location>
        <begin position="16"/>
        <end position="130"/>
    </location>
</feature>
<dbReference type="SUPFAM" id="SSF52540">
    <property type="entry name" value="P-loop containing nucleoside triphosphate hydrolases"/>
    <property type="match status" value="1"/>
</dbReference>
<evidence type="ECO:0000256" key="4">
    <source>
        <dbReference type="ARBA" id="ARBA00023012"/>
    </source>
</evidence>
<dbReference type="PROSITE" id="PS50110">
    <property type="entry name" value="RESPONSE_REGULATORY"/>
    <property type="match status" value="1"/>
</dbReference>
<dbReference type="PANTHER" id="PTHR32071">
    <property type="entry name" value="TRANSCRIPTIONAL REGULATORY PROTEIN"/>
    <property type="match status" value="1"/>
</dbReference>
<dbReference type="Pfam" id="PF02954">
    <property type="entry name" value="HTH_8"/>
    <property type="match status" value="1"/>
</dbReference>
<dbReference type="GO" id="GO:0006355">
    <property type="term" value="P:regulation of DNA-templated transcription"/>
    <property type="evidence" value="ECO:0007669"/>
    <property type="project" value="InterPro"/>
</dbReference>
<feature type="domain" description="Sigma-54 factor interaction" evidence="9">
    <location>
        <begin position="156"/>
        <end position="385"/>
    </location>
</feature>
<dbReference type="SUPFAM" id="SSF46689">
    <property type="entry name" value="Homeodomain-like"/>
    <property type="match status" value="1"/>
</dbReference>
<dbReference type="PROSITE" id="PS50045">
    <property type="entry name" value="SIGMA54_INTERACT_4"/>
    <property type="match status" value="1"/>
</dbReference>
<dbReference type="Gene3D" id="1.10.8.60">
    <property type="match status" value="1"/>
</dbReference>
<dbReference type="PROSITE" id="PS00675">
    <property type="entry name" value="SIGMA54_INTERACT_1"/>
    <property type="match status" value="1"/>
</dbReference>
<evidence type="ECO:0000256" key="2">
    <source>
        <dbReference type="ARBA" id="ARBA00022741"/>
    </source>
</evidence>
<dbReference type="InterPro" id="IPR011006">
    <property type="entry name" value="CheY-like_superfamily"/>
</dbReference>
<feature type="modified residue" description="4-aspartylphosphate" evidence="8">
    <location>
        <position position="65"/>
    </location>
</feature>
<evidence type="ECO:0000256" key="7">
    <source>
        <dbReference type="ARBA" id="ARBA00023163"/>
    </source>
</evidence>
<evidence type="ECO:0000259" key="9">
    <source>
        <dbReference type="PROSITE" id="PS50045"/>
    </source>
</evidence>
<dbReference type="PANTHER" id="PTHR32071:SF57">
    <property type="entry name" value="C4-DICARBOXYLATE TRANSPORT TRANSCRIPTIONAL REGULATORY PROTEIN DCTD"/>
    <property type="match status" value="1"/>
</dbReference>
<keyword evidence="2" id="KW-0547">Nucleotide-binding</keyword>